<dbReference type="PANTHER" id="PTHR30349">
    <property type="entry name" value="PHAGE INTEGRASE-RELATED"/>
    <property type="match status" value="1"/>
</dbReference>
<dbReference type="Proteomes" id="UP000233786">
    <property type="component" value="Unassembled WGS sequence"/>
</dbReference>
<comment type="similarity">
    <text evidence="1">Belongs to the 'phage' integrase family.</text>
</comment>
<dbReference type="RefSeq" id="WP_010307625.1">
    <property type="nucleotide sequence ID" value="NZ_PJNB01000001.1"/>
</dbReference>
<dbReference type="InterPro" id="IPR002104">
    <property type="entry name" value="Integrase_catalytic"/>
</dbReference>
<dbReference type="STRING" id="994479.GCA_000194155_03922"/>
<evidence type="ECO:0000256" key="2">
    <source>
        <dbReference type="ARBA" id="ARBA00022908"/>
    </source>
</evidence>
<dbReference type="GO" id="GO:0015074">
    <property type="term" value="P:DNA integration"/>
    <property type="evidence" value="ECO:0007669"/>
    <property type="project" value="InterPro"/>
</dbReference>
<dbReference type="Pfam" id="PF14657">
    <property type="entry name" value="Arm-DNA-bind_4"/>
    <property type="match status" value="1"/>
</dbReference>
<sequence length="392" mass="43440">MAGDPIKRVELSDGTVRYRFVVDIGRDPKTGKRRQITKTFDTKREAKAEHARIKHQTGEGSYVAPSKLTVGDWLDTWLKSATVDLEKATARSYQDALRCVYDLLGDRKLQTLTEEDIDDLIRWMLTSGRKIGGKPGTGLGLRSVQLMLNRLRAALNEAVRRRLVVRNVAEAARIPKAAREAAAEAKAERTPWSTEEVKAFLATIREDRLYAPMLLSLMGLRPAEACGLRWTPDVDLEAQTVKAGDNTRTLVVGEVVEKGAKSEAGKRGLPLPVQAVSALKAFRARQAAEKLAAGEAYEDSGYVVVDELGRAVKTDWLRRRFYKLIERAGVRKVRLYDARHACLTYLATSGVPDVIVSAWAGHADLSFTKRVYIHPNADHLKVAADQLGELLG</sequence>
<dbReference type="InterPro" id="IPR010998">
    <property type="entry name" value="Integrase_recombinase_N"/>
</dbReference>
<dbReference type="PROSITE" id="PS51900">
    <property type="entry name" value="CB"/>
    <property type="match status" value="1"/>
</dbReference>
<evidence type="ECO:0000313" key="9">
    <source>
        <dbReference type="Proteomes" id="UP000233786"/>
    </source>
</evidence>
<evidence type="ECO:0000256" key="1">
    <source>
        <dbReference type="ARBA" id="ARBA00008857"/>
    </source>
</evidence>
<dbReference type="InterPro" id="IPR013762">
    <property type="entry name" value="Integrase-like_cat_sf"/>
</dbReference>
<evidence type="ECO:0000256" key="3">
    <source>
        <dbReference type="ARBA" id="ARBA00023125"/>
    </source>
</evidence>
<dbReference type="Pfam" id="PF14659">
    <property type="entry name" value="Phage_int_SAM_3"/>
    <property type="match status" value="1"/>
</dbReference>
<dbReference type="GO" id="GO:0003677">
    <property type="term" value="F:DNA binding"/>
    <property type="evidence" value="ECO:0007669"/>
    <property type="project" value="UniProtKB-UniRule"/>
</dbReference>
<dbReference type="SUPFAM" id="SSF56349">
    <property type="entry name" value="DNA breaking-rejoining enzymes"/>
    <property type="match status" value="1"/>
</dbReference>
<gene>
    <name evidence="8" type="ORF">A8926_1203</name>
</gene>
<name>A0A2N3XSL4_SACSN</name>
<comment type="caution">
    <text evidence="8">The sequence shown here is derived from an EMBL/GenBank/DDBJ whole genome shotgun (WGS) entry which is preliminary data.</text>
</comment>
<dbReference type="InterPro" id="IPR050090">
    <property type="entry name" value="Tyrosine_recombinase_XerCD"/>
</dbReference>
<keyword evidence="2" id="KW-0229">DNA integration</keyword>
<evidence type="ECO:0000256" key="4">
    <source>
        <dbReference type="ARBA" id="ARBA00023172"/>
    </source>
</evidence>
<feature type="domain" description="Tyr recombinase" evidence="6">
    <location>
        <begin position="187"/>
        <end position="385"/>
    </location>
</feature>
<accession>A0A2N3XSL4</accession>
<dbReference type="InterPro" id="IPR004107">
    <property type="entry name" value="Integrase_SAM-like_N"/>
</dbReference>
<dbReference type="CDD" id="cd01189">
    <property type="entry name" value="INT_ICEBs1_C_like"/>
    <property type="match status" value="1"/>
</dbReference>
<dbReference type="GO" id="GO:0006310">
    <property type="term" value="P:DNA recombination"/>
    <property type="evidence" value="ECO:0007669"/>
    <property type="project" value="UniProtKB-KW"/>
</dbReference>
<dbReference type="InterPro" id="IPR011010">
    <property type="entry name" value="DNA_brk_join_enz"/>
</dbReference>
<reference evidence="8" key="1">
    <citation type="submission" date="2017-12" db="EMBL/GenBank/DDBJ databases">
        <title>Sequencing the genomes of 1000 Actinobacteria strains.</title>
        <authorList>
            <person name="Klenk H.-P."/>
        </authorList>
    </citation>
    <scope>NUCLEOTIDE SEQUENCE [LARGE SCALE GENOMIC DNA]</scope>
    <source>
        <strain evidence="8">DSM 44228</strain>
    </source>
</reference>
<evidence type="ECO:0000313" key="8">
    <source>
        <dbReference type="EMBL" id="PKW13655.1"/>
    </source>
</evidence>
<dbReference type="OrthoDB" id="4326943at2"/>
<dbReference type="InterPro" id="IPR028259">
    <property type="entry name" value="AP2-like_int_N"/>
</dbReference>
<evidence type="ECO:0000256" key="5">
    <source>
        <dbReference type="PROSITE-ProRule" id="PRU01248"/>
    </source>
</evidence>
<proteinExistence type="inferred from homology"/>
<keyword evidence="9" id="KW-1185">Reference proteome</keyword>
<evidence type="ECO:0000259" key="6">
    <source>
        <dbReference type="PROSITE" id="PS51898"/>
    </source>
</evidence>
<feature type="domain" description="Core-binding (CB)" evidence="7">
    <location>
        <begin position="68"/>
        <end position="159"/>
    </location>
</feature>
<dbReference type="AlphaFoldDB" id="A0A2N3XSL4"/>
<dbReference type="PROSITE" id="PS51898">
    <property type="entry name" value="TYR_RECOMBINASE"/>
    <property type="match status" value="1"/>
</dbReference>
<dbReference type="Gene3D" id="1.10.150.130">
    <property type="match status" value="1"/>
</dbReference>
<evidence type="ECO:0000259" key="7">
    <source>
        <dbReference type="PROSITE" id="PS51900"/>
    </source>
</evidence>
<organism evidence="8 9">
    <name type="scientific">Saccharopolyspora spinosa</name>
    <dbReference type="NCBI Taxonomy" id="60894"/>
    <lineage>
        <taxon>Bacteria</taxon>
        <taxon>Bacillati</taxon>
        <taxon>Actinomycetota</taxon>
        <taxon>Actinomycetes</taxon>
        <taxon>Pseudonocardiales</taxon>
        <taxon>Pseudonocardiaceae</taxon>
        <taxon>Saccharopolyspora</taxon>
    </lineage>
</organism>
<dbReference type="PANTHER" id="PTHR30349:SF64">
    <property type="entry name" value="PROPHAGE INTEGRASE INTD-RELATED"/>
    <property type="match status" value="1"/>
</dbReference>
<protein>
    <submittedName>
        <fullName evidence="8">Site-specific recombinase XerD</fullName>
    </submittedName>
</protein>
<dbReference type="InterPro" id="IPR044068">
    <property type="entry name" value="CB"/>
</dbReference>
<dbReference type="Gene3D" id="1.10.443.10">
    <property type="entry name" value="Intergrase catalytic core"/>
    <property type="match status" value="1"/>
</dbReference>
<keyword evidence="4" id="KW-0233">DNA recombination</keyword>
<dbReference type="EMBL" id="PJNB01000001">
    <property type="protein sequence ID" value="PKW13655.1"/>
    <property type="molecule type" value="Genomic_DNA"/>
</dbReference>
<dbReference type="Pfam" id="PF00589">
    <property type="entry name" value="Phage_integrase"/>
    <property type="match status" value="1"/>
</dbReference>
<keyword evidence="3 5" id="KW-0238">DNA-binding</keyword>